<keyword evidence="8" id="KW-1185">Reference proteome</keyword>
<evidence type="ECO:0000313" key="8">
    <source>
        <dbReference type="Proteomes" id="UP000014184"/>
    </source>
</evidence>
<evidence type="ECO:0000256" key="3">
    <source>
        <dbReference type="ARBA" id="ARBA00022989"/>
    </source>
</evidence>
<name>A0A9P2T7H4_THEFU</name>
<proteinExistence type="predicted"/>
<dbReference type="GO" id="GO:0030416">
    <property type="term" value="P:methylamine metabolic process"/>
    <property type="evidence" value="ECO:0007669"/>
    <property type="project" value="InterPro"/>
</dbReference>
<dbReference type="InterPro" id="IPR009908">
    <property type="entry name" value="Methylamine_util_MauE"/>
</dbReference>
<reference evidence="7 8" key="1">
    <citation type="journal article" date="2013" name="Genome Announc.">
        <title>Draft Genome Sequence of the Lignocellulose Decomposer Thermobifida fusca Strain TM51.</title>
        <authorList>
            <person name="Toth A."/>
            <person name="Barna T."/>
            <person name="Nagy I."/>
            <person name="Horvath B."/>
            <person name="Nagy I."/>
            <person name="Tancsics A."/>
            <person name="Kriszt B."/>
            <person name="Baka E."/>
            <person name="Fekete C."/>
            <person name="Kukolya J."/>
        </authorList>
    </citation>
    <scope>NUCLEOTIDE SEQUENCE [LARGE SCALE GENOMIC DNA]</scope>
    <source>
        <strain evidence="7 8">TM51</strain>
    </source>
</reference>
<evidence type="ECO:0000256" key="2">
    <source>
        <dbReference type="ARBA" id="ARBA00022692"/>
    </source>
</evidence>
<keyword evidence="2 5" id="KW-0812">Transmembrane</keyword>
<dbReference type="Proteomes" id="UP000014184">
    <property type="component" value="Unassembled WGS sequence"/>
</dbReference>
<accession>A0A9P2T7H4</accession>
<dbReference type="RefSeq" id="WP_011293437.1">
    <property type="nucleotide sequence ID" value="NZ_AOSG01000087.1"/>
</dbReference>
<evidence type="ECO:0000256" key="1">
    <source>
        <dbReference type="ARBA" id="ARBA00004141"/>
    </source>
</evidence>
<gene>
    <name evidence="7" type="ORF">TM51_15486</name>
</gene>
<organism evidence="7 8">
    <name type="scientific">Thermobifida fusca TM51</name>
    <dbReference type="NCBI Taxonomy" id="1169414"/>
    <lineage>
        <taxon>Bacteria</taxon>
        <taxon>Bacillati</taxon>
        <taxon>Actinomycetota</taxon>
        <taxon>Actinomycetes</taxon>
        <taxon>Streptosporangiales</taxon>
        <taxon>Nocardiopsidaceae</taxon>
        <taxon>Thermobifida</taxon>
    </lineage>
</organism>
<dbReference type="Pfam" id="PF07291">
    <property type="entry name" value="MauE"/>
    <property type="match status" value="1"/>
</dbReference>
<evidence type="ECO:0000259" key="6">
    <source>
        <dbReference type="Pfam" id="PF07291"/>
    </source>
</evidence>
<keyword evidence="3 5" id="KW-1133">Transmembrane helix</keyword>
<dbReference type="EMBL" id="AOSG01000087">
    <property type="protein sequence ID" value="EOR69965.1"/>
    <property type="molecule type" value="Genomic_DNA"/>
</dbReference>
<keyword evidence="4 5" id="KW-0472">Membrane</keyword>
<sequence>MSETLQDVQLWILTAVLLLGAGTKAVDRTAQGPAVLLPVPLRRPFTVAHAAVEAGLAAGLLFCSGGAAYAVRGATAVLFAVGLVALVRLRQRDPEMGCGCFGGLSTEPIGWRALTRSGLFLAAAVATFGLPHSGWAALVHATPWHGVLCAAEVAVVAVLSPELREAVVRLRSPVPCELREVSRKQMVRRLHASREWHKQRPLLASPEPVDTWRHGCWWFARFAGQEGDREFSVVFAVEVGRRRPDVRSLVVEPPAE</sequence>
<evidence type="ECO:0000256" key="5">
    <source>
        <dbReference type="SAM" id="Phobius"/>
    </source>
</evidence>
<dbReference type="GO" id="GO:0016020">
    <property type="term" value="C:membrane"/>
    <property type="evidence" value="ECO:0007669"/>
    <property type="project" value="UniProtKB-SubCell"/>
</dbReference>
<protein>
    <recommendedName>
        <fullName evidence="6">Methylamine utilisation protein MauE domain-containing protein</fullName>
    </recommendedName>
</protein>
<feature type="domain" description="Methylamine utilisation protein MauE" evidence="6">
    <location>
        <begin position="8"/>
        <end position="126"/>
    </location>
</feature>
<evidence type="ECO:0000256" key="4">
    <source>
        <dbReference type="ARBA" id="ARBA00023136"/>
    </source>
</evidence>
<feature type="transmembrane region" description="Helical" evidence="5">
    <location>
        <begin position="69"/>
        <end position="87"/>
    </location>
</feature>
<evidence type="ECO:0000313" key="7">
    <source>
        <dbReference type="EMBL" id="EOR69965.1"/>
    </source>
</evidence>
<comment type="caution">
    <text evidence="7">The sequence shown here is derived from an EMBL/GenBank/DDBJ whole genome shotgun (WGS) entry which is preliminary data.</text>
</comment>
<comment type="subcellular location">
    <subcellularLocation>
        <location evidence="1">Membrane</location>
        <topology evidence="1">Multi-pass membrane protein</topology>
    </subcellularLocation>
</comment>
<dbReference type="AlphaFoldDB" id="A0A9P2T7H4"/>